<dbReference type="Proteomes" id="UP001330434">
    <property type="component" value="Chromosome"/>
</dbReference>
<evidence type="ECO:0000313" key="2">
    <source>
        <dbReference type="EMBL" id="WVX67271.1"/>
    </source>
</evidence>
<organism evidence="2 3">
    <name type="scientific">Candidatus Bealeia paramacronuclearis</name>
    <dbReference type="NCBI Taxonomy" id="1921001"/>
    <lineage>
        <taxon>Bacteria</taxon>
        <taxon>Pseudomonadati</taxon>
        <taxon>Pseudomonadota</taxon>
        <taxon>Alphaproteobacteria</taxon>
        <taxon>Holosporales</taxon>
        <taxon>Holosporaceae</taxon>
        <taxon>Candidatus Bealeia</taxon>
    </lineage>
</organism>
<reference evidence="2 3" key="1">
    <citation type="journal article" date="2024" name="Environ. Microbiol.">
        <title>Novel evolutionary insights on the interactions of the Holosporales (Alphaproteobacteria) with eukaryotic hosts from comparative genomics.</title>
        <authorList>
            <person name="Giovannini M."/>
            <person name="Petroni G."/>
            <person name="Castelli M."/>
        </authorList>
    </citation>
    <scope>NUCLEOTIDE SEQUENCE [LARGE SCALE GENOMIC DNA]</scope>
    <source>
        <strain evidence="2 3">US_Bl 15I1</strain>
    </source>
</reference>
<gene>
    <name evidence="2" type="ORF">Bealeia1_01470</name>
</gene>
<evidence type="ECO:0000256" key="1">
    <source>
        <dbReference type="SAM" id="Coils"/>
    </source>
</evidence>
<feature type="coiled-coil region" evidence="1">
    <location>
        <begin position="34"/>
        <end position="65"/>
    </location>
</feature>
<name>A0ABZ2C593_9PROT</name>
<protein>
    <submittedName>
        <fullName evidence="2">Uncharacterized protein</fullName>
    </submittedName>
</protein>
<dbReference type="EMBL" id="CP133270">
    <property type="protein sequence ID" value="WVX67271.1"/>
    <property type="molecule type" value="Genomic_DNA"/>
</dbReference>
<accession>A0ABZ2C593</accession>
<proteinExistence type="predicted"/>
<sequence>MSRSIFQGVDVLTKVPQVPNENDAPALLTPQQSRERQERLAKALRENLLKRKEQMRARLIQMEAALNQNYEKDSEVV</sequence>
<keyword evidence="1" id="KW-0175">Coiled coil</keyword>
<dbReference type="RefSeq" id="WP_338453490.1">
    <property type="nucleotide sequence ID" value="NZ_CP133270.1"/>
</dbReference>
<keyword evidence="3" id="KW-1185">Reference proteome</keyword>
<evidence type="ECO:0000313" key="3">
    <source>
        <dbReference type="Proteomes" id="UP001330434"/>
    </source>
</evidence>